<organism evidence="16 17">
    <name type="scientific">Acropora cervicornis</name>
    <name type="common">Staghorn coral</name>
    <dbReference type="NCBI Taxonomy" id="6130"/>
    <lineage>
        <taxon>Eukaryota</taxon>
        <taxon>Metazoa</taxon>
        <taxon>Cnidaria</taxon>
        <taxon>Anthozoa</taxon>
        <taxon>Hexacorallia</taxon>
        <taxon>Scleractinia</taxon>
        <taxon>Astrocoeniina</taxon>
        <taxon>Acroporidae</taxon>
        <taxon>Acropora</taxon>
    </lineage>
</organism>
<dbReference type="InterPro" id="IPR005788">
    <property type="entry name" value="PDI_thioredoxin-like_dom"/>
</dbReference>
<keyword evidence="7" id="KW-0256">Endoplasmic reticulum</keyword>
<feature type="chain" id="PRO_5041765857" description="Protein disulfide-isomerase" evidence="13">
    <location>
        <begin position="20"/>
        <end position="527"/>
    </location>
</feature>
<dbReference type="InterPro" id="IPR005792">
    <property type="entry name" value="Prot_disulphide_isomerase"/>
</dbReference>
<keyword evidence="17" id="KW-1185">Reference proteome</keyword>
<dbReference type="FunFam" id="3.40.30.10:FF:000027">
    <property type="entry name" value="protein disulfide-isomerase A2"/>
    <property type="match status" value="1"/>
</dbReference>
<dbReference type="PRINTS" id="PR00421">
    <property type="entry name" value="THIOREDOXIN"/>
</dbReference>
<keyword evidence="10 11" id="KW-0676">Redox-active center</keyword>
<evidence type="ECO:0000256" key="7">
    <source>
        <dbReference type="ARBA" id="ARBA00022824"/>
    </source>
</evidence>
<dbReference type="CDD" id="cd02995">
    <property type="entry name" value="PDI_a_PDI_a'_C"/>
    <property type="match status" value="1"/>
</dbReference>
<dbReference type="InterPro" id="IPR036249">
    <property type="entry name" value="Thioredoxin-like_sf"/>
</dbReference>
<keyword evidence="9 13" id="KW-0413">Isomerase</keyword>
<feature type="region of interest" description="Disordered" evidence="14">
    <location>
        <begin position="475"/>
        <end position="527"/>
    </location>
</feature>
<dbReference type="NCBIfam" id="TIGR01126">
    <property type="entry name" value="pdi_dom"/>
    <property type="match status" value="2"/>
</dbReference>
<dbReference type="InterPro" id="IPR017937">
    <property type="entry name" value="Thioredoxin_CS"/>
</dbReference>
<dbReference type="FunFam" id="3.40.30.10:FF:000042">
    <property type="entry name" value="protein disulfide-isomerase A2"/>
    <property type="match status" value="1"/>
</dbReference>
<evidence type="ECO:0000256" key="10">
    <source>
        <dbReference type="ARBA" id="ARBA00023284"/>
    </source>
</evidence>
<evidence type="ECO:0000256" key="2">
    <source>
        <dbReference type="ARBA" id="ARBA00004319"/>
    </source>
</evidence>
<dbReference type="PROSITE" id="PS51352">
    <property type="entry name" value="THIOREDOXIN_2"/>
    <property type="match status" value="2"/>
</dbReference>
<dbReference type="CDD" id="cd02961">
    <property type="entry name" value="PDI_a_family"/>
    <property type="match status" value="1"/>
</dbReference>
<dbReference type="NCBIfam" id="TIGR01130">
    <property type="entry name" value="ER_PDI_fam"/>
    <property type="match status" value="1"/>
</dbReference>
<dbReference type="Gene3D" id="3.40.30.10">
    <property type="entry name" value="Glutaredoxin"/>
    <property type="match status" value="4"/>
</dbReference>
<evidence type="ECO:0000256" key="13">
    <source>
        <dbReference type="RuleBase" id="RU361130"/>
    </source>
</evidence>
<reference evidence="16" key="1">
    <citation type="journal article" date="2023" name="G3 (Bethesda)">
        <title>Whole genome assembly and annotation of the endangered Caribbean coral Acropora cervicornis.</title>
        <authorList>
            <person name="Selwyn J.D."/>
            <person name="Vollmer S.V."/>
        </authorList>
    </citation>
    <scope>NUCLEOTIDE SEQUENCE</scope>
    <source>
        <strain evidence="16">K2</strain>
    </source>
</reference>
<dbReference type="Pfam" id="PF13848">
    <property type="entry name" value="Thioredoxin_6"/>
    <property type="match status" value="1"/>
</dbReference>
<dbReference type="Pfam" id="PF00085">
    <property type="entry name" value="Thioredoxin"/>
    <property type="match status" value="2"/>
</dbReference>
<evidence type="ECO:0000256" key="4">
    <source>
        <dbReference type="ARBA" id="ARBA00012723"/>
    </source>
</evidence>
<comment type="similarity">
    <text evidence="3 12">Belongs to the protein disulfide isomerase family.</text>
</comment>
<evidence type="ECO:0000256" key="11">
    <source>
        <dbReference type="PIRSR" id="PIRSR605792-51"/>
    </source>
</evidence>
<dbReference type="SUPFAM" id="SSF52833">
    <property type="entry name" value="Thioredoxin-like"/>
    <property type="match status" value="4"/>
</dbReference>
<evidence type="ECO:0000256" key="9">
    <source>
        <dbReference type="ARBA" id="ARBA00023235"/>
    </source>
</evidence>
<reference evidence="16" key="2">
    <citation type="journal article" date="2023" name="Science">
        <title>Genomic signatures of disease resistance in endangered staghorn corals.</title>
        <authorList>
            <person name="Vollmer S.V."/>
            <person name="Selwyn J.D."/>
            <person name="Despard B.A."/>
            <person name="Roesel C.L."/>
        </authorList>
    </citation>
    <scope>NUCLEOTIDE SEQUENCE</scope>
    <source>
        <strain evidence="16">K2</strain>
    </source>
</reference>
<dbReference type="GO" id="GO:0006457">
    <property type="term" value="P:protein folding"/>
    <property type="evidence" value="ECO:0007669"/>
    <property type="project" value="TreeGrafter"/>
</dbReference>
<keyword evidence="6" id="KW-0677">Repeat</keyword>
<accession>A0AAD9R2Q9</accession>
<dbReference type="CDD" id="cd02981">
    <property type="entry name" value="PDI_b_family"/>
    <property type="match status" value="1"/>
</dbReference>
<comment type="subcellular location">
    <subcellularLocation>
        <location evidence="2">Endoplasmic reticulum lumen</location>
    </subcellularLocation>
</comment>
<dbReference type="FunFam" id="3.40.30.10:FF:000023">
    <property type="entry name" value="Protein disulfide-isomerase"/>
    <property type="match status" value="1"/>
</dbReference>
<evidence type="ECO:0000256" key="1">
    <source>
        <dbReference type="ARBA" id="ARBA00001182"/>
    </source>
</evidence>
<sequence length="527" mass="58596">MKLYLVFLLSLVAITLGDGEENPSSDEIEVEEEVLVLKDVNFEKAITDNELVLVEFYAPWCGHCKALAPEYAKAAGMLKEQGSPIKLAKVDATAETKLAEKYEVSGYPTIKFFKSQKVVEYGGGRTAAEIVSWLEKKTGPPAKELMTAEEVKAFTEKSDVVVVGFYKDKDSENAKAFIQAAEGTDDVEFGIVHDEALAKENNVEKDGLVLFKKFDEGRVDYDGEHNEAAITQFIKANQLPLVTEFNDENAPKIFGGEVKKHVLLFASKKADAFQDIHDSFSTVAKDFKGKVLFVLVDSDVEDNSRISEFFGIEAKEIPTVRLINLADDDMTKYKPKTTELTVENVRNFVQDVLDGKLKAHLLSQEIPDDWDAKPVKVLVGKNFDEVAKDKTKGVFVEFYAPWCGHCKKLAPIWDELGEKFKDRDDVVIAKMDSTANEVESVKVQSFPTLKYFPKDSDEIVDYKGGRTLEALVKFVASEGKEANEEPSEGEEPPPEEEGEEGEGMEGEAEGAEGEEEEAQTETTKDEL</sequence>
<feature type="domain" description="Thioredoxin" evidence="15">
    <location>
        <begin position="16"/>
        <end position="139"/>
    </location>
</feature>
<dbReference type="Proteomes" id="UP001249851">
    <property type="component" value="Unassembled WGS sequence"/>
</dbReference>
<feature type="compositionally biased region" description="Acidic residues" evidence="14">
    <location>
        <begin position="484"/>
        <end position="519"/>
    </location>
</feature>
<feature type="disulfide bond" description="Redox-active" evidence="11">
    <location>
        <begin position="403"/>
        <end position="406"/>
    </location>
</feature>
<evidence type="ECO:0000256" key="5">
    <source>
        <dbReference type="ARBA" id="ARBA00022729"/>
    </source>
</evidence>
<evidence type="ECO:0000256" key="3">
    <source>
        <dbReference type="ARBA" id="ARBA00006347"/>
    </source>
</evidence>
<dbReference type="GO" id="GO:0005788">
    <property type="term" value="C:endoplasmic reticulum lumen"/>
    <property type="evidence" value="ECO:0007669"/>
    <property type="project" value="UniProtKB-SubCell"/>
</dbReference>
<dbReference type="GO" id="GO:0003756">
    <property type="term" value="F:protein disulfide isomerase activity"/>
    <property type="evidence" value="ECO:0007669"/>
    <property type="project" value="UniProtKB-EC"/>
</dbReference>
<dbReference type="EC" id="5.3.4.1" evidence="4 13"/>
<evidence type="ECO:0000256" key="12">
    <source>
        <dbReference type="RuleBase" id="RU004208"/>
    </source>
</evidence>
<evidence type="ECO:0000313" key="16">
    <source>
        <dbReference type="EMBL" id="KAK2571976.1"/>
    </source>
</evidence>
<feature type="signal peptide" evidence="13">
    <location>
        <begin position="1"/>
        <end position="19"/>
    </location>
</feature>
<dbReference type="InterPro" id="IPR013766">
    <property type="entry name" value="Thioredoxin_domain"/>
</dbReference>
<evidence type="ECO:0000256" key="14">
    <source>
        <dbReference type="SAM" id="MobiDB-lite"/>
    </source>
</evidence>
<dbReference type="AlphaFoldDB" id="A0AAD9R2Q9"/>
<comment type="caution">
    <text evidence="16">The sequence shown here is derived from an EMBL/GenBank/DDBJ whole genome shotgun (WGS) entry which is preliminary data.</text>
</comment>
<protein>
    <recommendedName>
        <fullName evidence="4 13">Protein disulfide-isomerase</fullName>
        <ecNumber evidence="4 13">5.3.4.1</ecNumber>
    </recommendedName>
</protein>
<dbReference type="PANTHER" id="PTHR18929">
    <property type="entry name" value="PROTEIN DISULFIDE ISOMERASE"/>
    <property type="match status" value="1"/>
</dbReference>
<proteinExistence type="inferred from homology"/>
<dbReference type="CDD" id="cd02982">
    <property type="entry name" value="PDI_b'_family"/>
    <property type="match status" value="1"/>
</dbReference>
<evidence type="ECO:0000313" key="17">
    <source>
        <dbReference type="Proteomes" id="UP001249851"/>
    </source>
</evidence>
<comment type="catalytic activity">
    <reaction evidence="1 13">
        <text>Catalyzes the rearrangement of -S-S- bonds in proteins.</text>
        <dbReference type="EC" id="5.3.4.1"/>
    </reaction>
</comment>
<gene>
    <name evidence="16" type="ORF">P5673_003394</name>
</gene>
<dbReference type="EMBL" id="JARQWQ010000005">
    <property type="protein sequence ID" value="KAK2571976.1"/>
    <property type="molecule type" value="Genomic_DNA"/>
</dbReference>
<dbReference type="PROSITE" id="PS00194">
    <property type="entry name" value="THIOREDOXIN_1"/>
    <property type="match status" value="2"/>
</dbReference>
<name>A0AAD9R2Q9_ACRCE</name>
<dbReference type="GO" id="GO:0034976">
    <property type="term" value="P:response to endoplasmic reticulum stress"/>
    <property type="evidence" value="ECO:0007669"/>
    <property type="project" value="TreeGrafter"/>
</dbReference>
<dbReference type="FunFam" id="3.40.30.10:FF:000030">
    <property type="entry name" value="Protein disulfide-isomerase"/>
    <property type="match status" value="1"/>
</dbReference>
<feature type="domain" description="Thioredoxin" evidence="15">
    <location>
        <begin position="339"/>
        <end position="480"/>
    </location>
</feature>
<dbReference type="PANTHER" id="PTHR18929:SF240">
    <property type="entry name" value="PROTEIN DISULFIDE-ISOMERASE"/>
    <property type="match status" value="1"/>
</dbReference>
<evidence type="ECO:0000259" key="15">
    <source>
        <dbReference type="PROSITE" id="PS51352"/>
    </source>
</evidence>
<evidence type="ECO:0000256" key="6">
    <source>
        <dbReference type="ARBA" id="ARBA00022737"/>
    </source>
</evidence>
<keyword evidence="8 11" id="KW-1015">Disulfide bond</keyword>
<evidence type="ECO:0000256" key="8">
    <source>
        <dbReference type="ARBA" id="ARBA00023157"/>
    </source>
</evidence>
<keyword evidence="5 13" id="KW-0732">Signal</keyword>
<feature type="disulfide bond" description="Redox-active" evidence="11">
    <location>
        <begin position="61"/>
        <end position="64"/>
    </location>
</feature>